<comment type="caution">
    <text evidence="4">The sequence shown here is derived from an EMBL/GenBank/DDBJ whole genome shotgun (WGS) entry which is preliminary data.</text>
</comment>
<dbReference type="PANTHER" id="PTHR43569:SF2">
    <property type="entry name" value="AMIDOHYDROLASE-RELATED DOMAIN-CONTAINING PROTEIN"/>
    <property type="match status" value="1"/>
</dbReference>
<protein>
    <recommendedName>
        <fullName evidence="3">Amidohydrolase-related domain-containing protein</fullName>
    </recommendedName>
</protein>
<dbReference type="AlphaFoldDB" id="A0A5C5BAR1"/>
<gene>
    <name evidence="4" type="ORF">FH969_10625</name>
</gene>
<evidence type="ECO:0000313" key="5">
    <source>
        <dbReference type="Proteomes" id="UP000313849"/>
    </source>
</evidence>
<dbReference type="RefSeq" id="WP_139987218.1">
    <property type="nucleotide sequence ID" value="NZ_VENP01000040.1"/>
</dbReference>
<dbReference type="PANTHER" id="PTHR43569">
    <property type="entry name" value="AMIDOHYDROLASE"/>
    <property type="match status" value="1"/>
</dbReference>
<dbReference type="Gene3D" id="3.20.20.140">
    <property type="entry name" value="Metal-dependent hydrolases"/>
    <property type="match status" value="1"/>
</dbReference>
<reference evidence="4 5" key="1">
    <citation type="submission" date="2019-06" db="EMBL/GenBank/DDBJ databases">
        <title>Draft genome sequence of Miniimonas arenae KCTC 19750T isolated from sea sand.</title>
        <authorList>
            <person name="Park S.-J."/>
        </authorList>
    </citation>
    <scope>NUCLEOTIDE SEQUENCE [LARGE SCALE GENOMIC DNA]</scope>
    <source>
        <strain evidence="4 5">KCTC 19750</strain>
    </source>
</reference>
<name>A0A5C5BAR1_9MICO</name>
<dbReference type="InterPro" id="IPR006680">
    <property type="entry name" value="Amidohydro-rel"/>
</dbReference>
<sequence>MTVDEHSPVLDAHVHVWDPARLPYPWLAGVPALNRPVTLDERADGDPRTRWCLLVEADARRDQALAEAGFMVELARSSGRDASRTDVADRPDSPPGPPGESGQRPDPAPEVVGVVAAVDLRSPTLAADLCALLALGQVVGVRHLLQHEPDGALADPLLARGLAVVAEAGLVFDACVRHEQLDALVRLLAASPATRVMLDHLGKPPVRAGLGSPSGAAWAHAIDRLAARPETWVKLSGLAPECASRDELDRHGGDLLRHALAAFGPDRAVLASDWPVSATLGAAVTPAEWWTWVATEADLGPAGWRAVAEGTARRAYRLSHA</sequence>
<dbReference type="GO" id="GO:0016787">
    <property type="term" value="F:hydrolase activity"/>
    <property type="evidence" value="ECO:0007669"/>
    <property type="project" value="InterPro"/>
</dbReference>
<dbReference type="InterPro" id="IPR052350">
    <property type="entry name" value="Metallo-dep_Lactonases"/>
</dbReference>
<feature type="compositionally biased region" description="Basic and acidic residues" evidence="2">
    <location>
        <begin position="78"/>
        <end position="92"/>
    </location>
</feature>
<evidence type="ECO:0000256" key="2">
    <source>
        <dbReference type="SAM" id="MobiDB-lite"/>
    </source>
</evidence>
<comment type="similarity">
    <text evidence="1">Belongs to the metallo-dependent hydrolases superfamily.</text>
</comment>
<keyword evidence="5" id="KW-1185">Reference proteome</keyword>
<accession>A0A5C5BAR1</accession>
<dbReference type="OrthoDB" id="5450317at2"/>
<dbReference type="Pfam" id="PF04909">
    <property type="entry name" value="Amidohydro_2"/>
    <property type="match status" value="1"/>
</dbReference>
<evidence type="ECO:0000259" key="3">
    <source>
        <dbReference type="Pfam" id="PF04909"/>
    </source>
</evidence>
<evidence type="ECO:0000256" key="1">
    <source>
        <dbReference type="ARBA" id="ARBA00038310"/>
    </source>
</evidence>
<dbReference type="Proteomes" id="UP000313849">
    <property type="component" value="Unassembled WGS sequence"/>
</dbReference>
<feature type="domain" description="Amidohydrolase-related" evidence="3">
    <location>
        <begin position="11"/>
        <end position="318"/>
    </location>
</feature>
<dbReference type="InterPro" id="IPR032466">
    <property type="entry name" value="Metal_Hydrolase"/>
</dbReference>
<evidence type="ECO:0000313" key="4">
    <source>
        <dbReference type="EMBL" id="TNU73569.1"/>
    </source>
</evidence>
<organism evidence="4 5">
    <name type="scientific">Miniimonas arenae</name>
    <dbReference type="NCBI Taxonomy" id="676201"/>
    <lineage>
        <taxon>Bacteria</taxon>
        <taxon>Bacillati</taxon>
        <taxon>Actinomycetota</taxon>
        <taxon>Actinomycetes</taxon>
        <taxon>Micrococcales</taxon>
        <taxon>Beutenbergiaceae</taxon>
        <taxon>Miniimonas</taxon>
    </lineage>
</organism>
<feature type="region of interest" description="Disordered" evidence="2">
    <location>
        <begin position="77"/>
        <end position="108"/>
    </location>
</feature>
<dbReference type="EMBL" id="VENP01000040">
    <property type="protein sequence ID" value="TNU73569.1"/>
    <property type="molecule type" value="Genomic_DNA"/>
</dbReference>
<dbReference type="SUPFAM" id="SSF51556">
    <property type="entry name" value="Metallo-dependent hydrolases"/>
    <property type="match status" value="1"/>
</dbReference>
<proteinExistence type="inferred from homology"/>